<keyword evidence="5" id="KW-1185">Reference proteome</keyword>
<dbReference type="Proteomes" id="UP000033035">
    <property type="component" value="Unassembled WGS sequence"/>
</dbReference>
<keyword evidence="2" id="KW-0812">Transmembrane</keyword>
<comment type="caution">
    <text evidence="4">The sequence shown here is derived from an EMBL/GenBank/DDBJ whole genome shotgun (WGS) entry which is preliminary data.</text>
</comment>
<feature type="domain" description="Solute-binding protein family 3/N-terminal" evidence="3">
    <location>
        <begin position="46"/>
        <end position="275"/>
    </location>
</feature>
<dbReference type="SMART" id="SM00062">
    <property type="entry name" value="PBPb"/>
    <property type="match status" value="1"/>
</dbReference>
<reference evidence="4 5" key="1">
    <citation type="submission" date="2013-04" db="EMBL/GenBank/DDBJ databases">
        <title>The Genome Sequence of Parabacteroides gordonii DSM 23371.</title>
        <authorList>
            <consortium name="The Broad Institute Genomics Platform"/>
            <person name="Earl A."/>
            <person name="Ward D."/>
            <person name="Feldgarden M."/>
            <person name="Gevers D."/>
            <person name="Martens E."/>
            <person name="Sakamoto M."/>
            <person name="Benno Y."/>
            <person name="Suzuki N."/>
            <person name="Matsunaga N."/>
            <person name="Koshihara K."/>
            <person name="Seki M."/>
            <person name="Komiya H."/>
            <person name="Walker B."/>
            <person name="Young S."/>
            <person name="Zeng Q."/>
            <person name="Gargeya S."/>
            <person name="Fitzgerald M."/>
            <person name="Haas B."/>
            <person name="Abouelleil A."/>
            <person name="Allen A.W."/>
            <person name="Alvarado L."/>
            <person name="Arachchi H.M."/>
            <person name="Berlin A.M."/>
            <person name="Chapman S.B."/>
            <person name="Gainer-Dewar J."/>
            <person name="Goldberg J."/>
            <person name="Griggs A."/>
            <person name="Gujja S."/>
            <person name="Hansen M."/>
            <person name="Howarth C."/>
            <person name="Imamovic A."/>
            <person name="Ireland A."/>
            <person name="Larimer J."/>
            <person name="McCowan C."/>
            <person name="Murphy C."/>
            <person name="Pearson M."/>
            <person name="Poon T.W."/>
            <person name="Priest M."/>
            <person name="Roberts A."/>
            <person name="Saif S."/>
            <person name="Shea T."/>
            <person name="Sisk P."/>
            <person name="Sykes S."/>
            <person name="Wortman J."/>
            <person name="Nusbaum C."/>
            <person name="Birren B."/>
        </authorList>
    </citation>
    <scope>NUCLEOTIDE SEQUENCE [LARGE SCALE GENOMIC DNA]</scope>
    <source>
        <strain evidence="4 5">MS-1</strain>
    </source>
</reference>
<proteinExistence type="predicted"/>
<gene>
    <name evidence="4" type="ORF">HMPREF1536_04852</name>
</gene>
<evidence type="ECO:0000259" key="3">
    <source>
        <dbReference type="SMART" id="SM00062"/>
    </source>
</evidence>
<dbReference type="RefSeq" id="WP_028727280.1">
    <property type="nucleotide sequence ID" value="NZ_AUAE01000013.1"/>
</dbReference>
<organism evidence="4 5">
    <name type="scientific">Parabacteroides gordonii MS-1 = DSM 23371</name>
    <dbReference type="NCBI Taxonomy" id="1203610"/>
    <lineage>
        <taxon>Bacteria</taxon>
        <taxon>Pseudomonadati</taxon>
        <taxon>Bacteroidota</taxon>
        <taxon>Bacteroidia</taxon>
        <taxon>Bacteroidales</taxon>
        <taxon>Tannerellaceae</taxon>
        <taxon>Parabacteroides</taxon>
    </lineage>
</organism>
<evidence type="ECO:0000313" key="4">
    <source>
        <dbReference type="EMBL" id="KKB48388.1"/>
    </source>
</evidence>
<sequence length="275" mass="31552">MKSRKLLVVYMILLAVVLVAMFQLFQFNKEKPVLPRDYPEIKKEGILRIVTEYNQSGYYVAGDTIEGFQYELSQAIAKLSGLEVQTHLEMSLAESFRELSDNTCDVIARNIPITSDIKENYLFTEPIVLNKQVLVQRTEEANNGIQPIRNQLDLAQKTLYIPKDSPARLRLQNLAHEIGDTIYVEEDELYSSEQLAIMVAKGDIDYAVCDLQIAKISKENLPEIDIDTDISFTQLQSWAVRKDSPILLDSLNSWLSQIKESGLYKQIYKRYYGNK</sequence>
<dbReference type="STRING" id="1203610.HMPREF1536_04852"/>
<keyword evidence="2" id="KW-0472">Membrane</keyword>
<accession>A0A0F5ISB6</accession>
<dbReference type="HOGENOM" id="CLU_068466_0_0_10"/>
<evidence type="ECO:0000256" key="1">
    <source>
        <dbReference type="ARBA" id="ARBA00022729"/>
    </source>
</evidence>
<feature type="transmembrane region" description="Helical" evidence="2">
    <location>
        <begin position="7"/>
        <end position="25"/>
    </location>
</feature>
<dbReference type="PATRIC" id="fig|1203610.3.peg.4948"/>
<keyword evidence="2" id="KW-1133">Transmembrane helix</keyword>
<dbReference type="SUPFAM" id="SSF53850">
    <property type="entry name" value="Periplasmic binding protein-like II"/>
    <property type="match status" value="1"/>
</dbReference>
<protein>
    <recommendedName>
        <fullName evidence="3">Solute-binding protein family 3/N-terminal domain-containing protein</fullName>
    </recommendedName>
</protein>
<keyword evidence="1" id="KW-0732">Signal</keyword>
<dbReference type="Pfam" id="PF00497">
    <property type="entry name" value="SBP_bac_3"/>
    <property type="match status" value="1"/>
</dbReference>
<dbReference type="EMBL" id="AQHW01000027">
    <property type="protein sequence ID" value="KKB48388.1"/>
    <property type="molecule type" value="Genomic_DNA"/>
</dbReference>
<dbReference type="Gene3D" id="3.40.190.10">
    <property type="entry name" value="Periplasmic binding protein-like II"/>
    <property type="match status" value="2"/>
</dbReference>
<dbReference type="PANTHER" id="PTHR35936">
    <property type="entry name" value="MEMBRANE-BOUND LYTIC MUREIN TRANSGLYCOSYLASE F"/>
    <property type="match status" value="1"/>
</dbReference>
<dbReference type="CDD" id="cd01009">
    <property type="entry name" value="PBP2_YfhD_N"/>
    <property type="match status" value="1"/>
</dbReference>
<name>A0A0F5ISB6_9BACT</name>
<evidence type="ECO:0000313" key="5">
    <source>
        <dbReference type="Proteomes" id="UP000033035"/>
    </source>
</evidence>
<dbReference type="InterPro" id="IPR001638">
    <property type="entry name" value="Solute-binding_3/MltF_N"/>
</dbReference>
<dbReference type="PANTHER" id="PTHR35936:SF19">
    <property type="entry name" value="AMINO-ACID-BINDING PROTEIN YXEM-RELATED"/>
    <property type="match status" value="1"/>
</dbReference>
<evidence type="ECO:0000256" key="2">
    <source>
        <dbReference type="SAM" id="Phobius"/>
    </source>
</evidence>
<dbReference type="AlphaFoldDB" id="A0A0F5ISB6"/>